<feature type="chain" id="PRO_5022139822" evidence="1">
    <location>
        <begin position="20"/>
        <end position="87"/>
    </location>
</feature>
<name>A0A552US32_9FLAO</name>
<keyword evidence="3" id="KW-1185">Reference proteome</keyword>
<evidence type="ECO:0000313" key="2">
    <source>
        <dbReference type="EMBL" id="TRW21039.1"/>
    </source>
</evidence>
<gene>
    <name evidence="2" type="ORF">FMM05_20715</name>
</gene>
<organism evidence="2 3">
    <name type="scientific">Flavobacterium zepuense</name>
    <dbReference type="NCBI Taxonomy" id="2593302"/>
    <lineage>
        <taxon>Bacteria</taxon>
        <taxon>Pseudomonadati</taxon>
        <taxon>Bacteroidota</taxon>
        <taxon>Flavobacteriia</taxon>
        <taxon>Flavobacteriales</taxon>
        <taxon>Flavobacteriaceae</taxon>
        <taxon>Flavobacterium</taxon>
    </lineage>
</organism>
<feature type="signal peptide" evidence="1">
    <location>
        <begin position="1"/>
        <end position="19"/>
    </location>
</feature>
<dbReference type="AlphaFoldDB" id="A0A552US32"/>
<dbReference type="RefSeq" id="WP_143375340.1">
    <property type="nucleotide sequence ID" value="NZ_VJVZ01000025.1"/>
</dbReference>
<accession>A0A552US32</accession>
<dbReference type="EMBL" id="VJVZ01000025">
    <property type="protein sequence ID" value="TRW21039.1"/>
    <property type="molecule type" value="Genomic_DNA"/>
</dbReference>
<proteinExistence type="predicted"/>
<sequence length="87" mass="9426">MKILLAIVLLVTLSSFSLGTNHSKSTNEVNVTAYRATNDNGTPTILTDDVHAYFNTLACINAFIASHPGYVKNGKVSVPEEWVLTCI</sequence>
<evidence type="ECO:0000256" key="1">
    <source>
        <dbReference type="SAM" id="SignalP"/>
    </source>
</evidence>
<protein>
    <submittedName>
        <fullName evidence="2">Uncharacterized protein</fullName>
    </submittedName>
</protein>
<comment type="caution">
    <text evidence="2">The sequence shown here is derived from an EMBL/GenBank/DDBJ whole genome shotgun (WGS) entry which is preliminary data.</text>
</comment>
<reference evidence="2 3" key="1">
    <citation type="submission" date="2019-07" db="EMBL/GenBank/DDBJ databases">
        <title>Flavobacterium sp. nov., isolated from glacier ice.</title>
        <authorList>
            <person name="Liu Q."/>
            <person name="Xin Y.-H."/>
        </authorList>
    </citation>
    <scope>NUCLEOTIDE SEQUENCE [LARGE SCALE GENOMIC DNA]</scope>
    <source>
        <strain evidence="2 3">ZT4R6</strain>
    </source>
</reference>
<dbReference type="Proteomes" id="UP000320643">
    <property type="component" value="Unassembled WGS sequence"/>
</dbReference>
<keyword evidence="1" id="KW-0732">Signal</keyword>
<evidence type="ECO:0000313" key="3">
    <source>
        <dbReference type="Proteomes" id="UP000320643"/>
    </source>
</evidence>